<dbReference type="PROSITE" id="PS00081">
    <property type="entry name" value="LIPOXYGENASE_2"/>
    <property type="match status" value="1"/>
</dbReference>
<evidence type="ECO:0000259" key="20">
    <source>
        <dbReference type="PROSITE" id="PS50095"/>
    </source>
</evidence>
<dbReference type="PROSITE" id="PS00711">
    <property type="entry name" value="LIPOXYGENASE_1"/>
    <property type="match status" value="1"/>
</dbReference>
<evidence type="ECO:0000313" key="23">
    <source>
        <dbReference type="Proteomes" id="UP000242715"/>
    </source>
</evidence>
<dbReference type="FunFam" id="1.20.245.10:FF:000002">
    <property type="entry name" value="Lipoxygenase"/>
    <property type="match status" value="1"/>
</dbReference>
<accession>A0A2Z6P6F5</accession>
<keyword evidence="7 18" id="KW-0925">Oxylipin biosynthesis</keyword>
<evidence type="ECO:0000256" key="18">
    <source>
        <dbReference type="RuleBase" id="RU003975"/>
    </source>
</evidence>
<dbReference type="InterPro" id="IPR036226">
    <property type="entry name" value="LipOase_C_sf"/>
</dbReference>
<dbReference type="Pfam" id="PF13966">
    <property type="entry name" value="zf-RVT"/>
    <property type="match status" value="1"/>
</dbReference>
<comment type="subcellular location">
    <subcellularLocation>
        <location evidence="2">Cytoplasm</location>
    </subcellularLocation>
</comment>
<dbReference type="PROSITE" id="PS51393">
    <property type="entry name" value="LIPOXYGENASE_3"/>
    <property type="match status" value="1"/>
</dbReference>
<keyword evidence="11 17" id="KW-0408">Iron</keyword>
<reference evidence="23" key="1">
    <citation type="journal article" date="2017" name="Front. Plant Sci.">
        <title>Climate Clever Clovers: New Paradigm to Reduce the Environmental Footprint of Ruminants by Breeding Low Methanogenic Forages Utilizing Haplotype Variation.</title>
        <authorList>
            <person name="Kaur P."/>
            <person name="Appels R."/>
            <person name="Bayer P.E."/>
            <person name="Keeble-Gagnere G."/>
            <person name="Wang J."/>
            <person name="Hirakawa H."/>
            <person name="Shirasawa K."/>
            <person name="Vercoe P."/>
            <person name="Stefanova K."/>
            <person name="Durmic Z."/>
            <person name="Nichols P."/>
            <person name="Revell C."/>
            <person name="Isobe S.N."/>
            <person name="Edwards D."/>
            <person name="Erskine W."/>
        </authorList>
    </citation>
    <scope>NUCLEOTIDE SEQUENCE [LARGE SCALE GENOMIC DNA]</scope>
    <source>
        <strain evidence="23">cv. Daliak</strain>
    </source>
</reference>
<dbReference type="InterPro" id="IPR001024">
    <property type="entry name" value="PLAT/LH2_dom"/>
</dbReference>
<gene>
    <name evidence="22" type="ORF">TSUD_408810</name>
</gene>
<dbReference type="Gene3D" id="4.10.372.10">
    <property type="entry name" value="Lipoxygenase-1, Domain 3"/>
    <property type="match status" value="1"/>
</dbReference>
<dbReference type="Pfam" id="PF01477">
    <property type="entry name" value="PLAT"/>
    <property type="match status" value="1"/>
</dbReference>
<dbReference type="SMART" id="SM00308">
    <property type="entry name" value="LH2"/>
    <property type="match status" value="1"/>
</dbReference>
<dbReference type="Gene3D" id="4.10.375.10">
    <property type="entry name" value="Lipoxygenase-1, Domain 2"/>
    <property type="match status" value="1"/>
</dbReference>
<dbReference type="CDD" id="cd01751">
    <property type="entry name" value="PLAT_LH2"/>
    <property type="match status" value="1"/>
</dbReference>
<dbReference type="InterPro" id="IPR027433">
    <property type="entry name" value="Lipoxygenase_dom_3"/>
</dbReference>
<comment type="catalytic activity">
    <reaction evidence="14">
        <text>(9Z,12Z)-octadecadienoate + O2 = (9S)-hydroperoxy-(10E,12Z)-octadecadienoate</text>
        <dbReference type="Rhea" id="RHEA:30291"/>
        <dbReference type="ChEBI" id="CHEBI:15379"/>
        <dbReference type="ChEBI" id="CHEBI:30245"/>
        <dbReference type="ChEBI" id="CHEBI:60955"/>
        <dbReference type="EC" id="1.13.11.58"/>
    </reaction>
</comment>
<evidence type="ECO:0000256" key="5">
    <source>
        <dbReference type="ARBA" id="ARBA00022516"/>
    </source>
</evidence>
<evidence type="ECO:0000256" key="6">
    <source>
        <dbReference type="ARBA" id="ARBA00022723"/>
    </source>
</evidence>
<dbReference type="Gene3D" id="2.60.60.20">
    <property type="entry name" value="PLAT/LH2 domain"/>
    <property type="match status" value="1"/>
</dbReference>
<dbReference type="UniPathway" id="UPA00382"/>
<proteinExistence type="inferred from homology"/>
<dbReference type="FunFam" id="4.10.375.10:FF:000001">
    <property type="entry name" value="Lipoxygenase"/>
    <property type="match status" value="1"/>
</dbReference>
<dbReference type="GO" id="GO:0034440">
    <property type="term" value="P:lipid oxidation"/>
    <property type="evidence" value="ECO:0007669"/>
    <property type="project" value="InterPro"/>
</dbReference>
<keyword evidence="23" id="KW-1185">Reference proteome</keyword>
<dbReference type="GO" id="GO:0005506">
    <property type="term" value="F:iron ion binding"/>
    <property type="evidence" value="ECO:0007669"/>
    <property type="project" value="UniProtKB-ARBA"/>
</dbReference>
<sequence length="1056" mass="119770">MHAVQPVTRWCVVWGVCFEEGGEWDEDVLLDGYLTRGTTLCERFQRLFDLTVNKSSTVAELFSLGWVLEGRRWCDRDSCGCGRGRFWVSVRFCRLSLQTCGISGSLEGVSIFAWRLLRNRLPAKVNMAIRDIITLEAQTCVAGCNDMESAQHLFISCGIFGSLWSLVRSWIDLSSVDPKHMLDLFSSPPHLVVSECAAPFYNLFGSYVFGLSRMKEITGSSETQNGPYLKCWTRIKLIKMSIIDRGHTLKGIVILMHKNALNFNVVGDATDNEGDTVPPSFLDTSVALKLISASKADGTGKGKVGKQTFLGGLLTSIPTLEDKQSAFSIHFEWHGDMGIPGAFYIENFMPHEFFLVSLSLEDVHNHGTINFVCNSWIYNTEKYKTDRIFFTNKTYLPDKTPAPLVYYRQEELKTLRGDGTGERKEWERIYDYDFYNDLGEPDKNATMARPVLGGSSTLPYPRRGRTGRKPTHKDPKTESRSGYVYIPRDELLGHVKSADFLVKTLDLAAQHATPQLRSLVTTQRSQPEFNTFEEVLSLFAVNFPLPKLIQVDTSAWMTDEEFTREMIAGVNPHIIKKLEEFPPKSKVDSKIYGDNTTTITKEHLEPNMDGVNVEQAIQNNRLYILDHYDTFFPYLRKINATEAKAYATRTILFLQNDGTLKPLAIELSKPHPEGDSLGPVSSVYLPASEGVEASIWLLAKAYVVVNDACHHQLISHWLNTHATVEPFVIATNRHLSVVHPIHKLLLPHYRNTMNINANARNNLINAEGIIESTYLVGKYAMEMSTVVYKDWVFTEEGLPTDLIKRGVAVEDPSSPHGLRLLIEDYPYASDGLEIWAAIKLWVEEYVNFYYKSDAVIAQDSELQAFWKEVVEVGHGDLKNATWWYKMQTRTELIDACTILIWIASALHAAVNFGQYPYGGYILNRPTKSRRFMPEKGSPEYDELAQDYERSYLRTITPRNDTIMNMTVMEVLSSHVSDEQYLGQRIEGGLWTSDSEPVEAYKKFGRKLAEIEEKLVQRNNDESLRNRYGPVKMPYTLLHPSSEEGMTFRGIPNSISI</sequence>
<dbReference type="InterPro" id="IPR042057">
    <property type="entry name" value="Lipoxy_PLAT/LH2"/>
</dbReference>
<feature type="region of interest" description="Disordered" evidence="19">
    <location>
        <begin position="445"/>
        <end position="480"/>
    </location>
</feature>
<evidence type="ECO:0000256" key="11">
    <source>
        <dbReference type="ARBA" id="ARBA00023004"/>
    </source>
</evidence>
<keyword evidence="9 17" id="KW-0223">Dioxygenase</keyword>
<evidence type="ECO:0000313" key="22">
    <source>
        <dbReference type="EMBL" id="GAU50193.1"/>
    </source>
</evidence>
<evidence type="ECO:0000256" key="7">
    <source>
        <dbReference type="ARBA" id="ARBA00022767"/>
    </source>
</evidence>
<evidence type="ECO:0000256" key="13">
    <source>
        <dbReference type="ARBA" id="ARBA00023160"/>
    </source>
</evidence>
<comment type="caution">
    <text evidence="16">Lacks conserved residue(s) required for the propagation of feature annotation.</text>
</comment>
<evidence type="ECO:0000256" key="10">
    <source>
        <dbReference type="ARBA" id="ARBA00023002"/>
    </source>
</evidence>
<dbReference type="InterPro" id="IPR001246">
    <property type="entry name" value="LipOase_plant"/>
</dbReference>
<dbReference type="Pfam" id="PF00305">
    <property type="entry name" value="Lipoxygenase"/>
    <property type="match status" value="2"/>
</dbReference>
<dbReference type="PROSITE" id="PS50095">
    <property type="entry name" value="PLAT"/>
    <property type="match status" value="1"/>
</dbReference>
<evidence type="ECO:0000256" key="16">
    <source>
        <dbReference type="PROSITE-ProRule" id="PRU00152"/>
    </source>
</evidence>
<evidence type="ECO:0000256" key="12">
    <source>
        <dbReference type="ARBA" id="ARBA00023098"/>
    </source>
</evidence>
<evidence type="ECO:0000256" key="4">
    <source>
        <dbReference type="ARBA" id="ARBA00022490"/>
    </source>
</evidence>
<dbReference type="SUPFAM" id="SSF49723">
    <property type="entry name" value="Lipase/lipooxygenase domain (PLAT/LH2 domain)"/>
    <property type="match status" value="1"/>
</dbReference>
<evidence type="ECO:0000256" key="15">
    <source>
        <dbReference type="ARBA" id="ARBA00055127"/>
    </source>
</evidence>
<dbReference type="FunFam" id="3.10.450.60:FF:000002">
    <property type="entry name" value="Lipoxygenase"/>
    <property type="match status" value="1"/>
</dbReference>
<name>A0A2Z6P6F5_TRISU</name>
<evidence type="ECO:0000256" key="2">
    <source>
        <dbReference type="ARBA" id="ARBA00004496"/>
    </source>
</evidence>
<feature type="domain" description="Lipoxygenase" evidence="21">
    <location>
        <begin position="394"/>
        <end position="1056"/>
    </location>
</feature>
<dbReference type="Gene3D" id="1.20.245.10">
    <property type="entry name" value="Lipoxygenase-1, Domain 5"/>
    <property type="match status" value="1"/>
</dbReference>
<evidence type="ECO:0000256" key="14">
    <source>
        <dbReference type="ARBA" id="ARBA00036508"/>
    </source>
</evidence>
<dbReference type="SUPFAM" id="SSF48484">
    <property type="entry name" value="Lipoxigenase"/>
    <property type="match status" value="1"/>
</dbReference>
<dbReference type="InterPro" id="IPR020833">
    <property type="entry name" value="LipOase_Fe_BS"/>
</dbReference>
<keyword evidence="8" id="KW-0276">Fatty acid metabolism</keyword>
<dbReference type="PANTHER" id="PTHR11771">
    <property type="entry name" value="LIPOXYGENASE"/>
    <property type="match status" value="1"/>
</dbReference>
<dbReference type="GO" id="GO:0031408">
    <property type="term" value="P:oxylipin biosynthetic process"/>
    <property type="evidence" value="ECO:0007669"/>
    <property type="project" value="UniProtKB-UniRule"/>
</dbReference>
<feature type="compositionally biased region" description="Basic residues" evidence="19">
    <location>
        <begin position="462"/>
        <end position="471"/>
    </location>
</feature>
<dbReference type="EMBL" id="DF974708">
    <property type="protein sequence ID" value="GAU50193.1"/>
    <property type="molecule type" value="Genomic_DNA"/>
</dbReference>
<dbReference type="InterPro" id="IPR020834">
    <property type="entry name" value="LipOase_CS"/>
</dbReference>
<comment type="pathway">
    <text evidence="18">Lipid metabolism; oxylipin biosynthesis.</text>
</comment>
<feature type="domain" description="PLAT" evidence="20">
    <location>
        <begin position="261"/>
        <end position="391"/>
    </location>
</feature>
<keyword evidence="12" id="KW-0443">Lipid metabolism</keyword>
<organism evidence="22 23">
    <name type="scientific">Trifolium subterraneum</name>
    <name type="common">Subterranean clover</name>
    <dbReference type="NCBI Taxonomy" id="3900"/>
    <lineage>
        <taxon>Eukaryota</taxon>
        <taxon>Viridiplantae</taxon>
        <taxon>Streptophyta</taxon>
        <taxon>Embryophyta</taxon>
        <taxon>Tracheophyta</taxon>
        <taxon>Spermatophyta</taxon>
        <taxon>Magnoliopsida</taxon>
        <taxon>eudicotyledons</taxon>
        <taxon>Gunneridae</taxon>
        <taxon>Pentapetalae</taxon>
        <taxon>rosids</taxon>
        <taxon>fabids</taxon>
        <taxon>Fabales</taxon>
        <taxon>Fabaceae</taxon>
        <taxon>Papilionoideae</taxon>
        <taxon>50 kb inversion clade</taxon>
        <taxon>NPAAA clade</taxon>
        <taxon>Hologalegina</taxon>
        <taxon>IRL clade</taxon>
        <taxon>Trifolieae</taxon>
        <taxon>Trifolium</taxon>
    </lineage>
</organism>
<dbReference type="InterPro" id="IPR026960">
    <property type="entry name" value="RVT-Znf"/>
</dbReference>
<comment type="function">
    <text evidence="15">Plant lipoxygenase may be involved in a number of diverse aspects of plant physiology including growth and development, pest resistance, and senescence or responses to wounding. It catalyzes the hydroperoxidation of lipids containing a cis,cis-1,4-pentadiene structure.</text>
</comment>
<evidence type="ECO:0000256" key="1">
    <source>
        <dbReference type="ARBA" id="ARBA00001962"/>
    </source>
</evidence>
<dbReference type="GO" id="GO:1990136">
    <property type="term" value="F:linoleate 9S-lipoxygenase activity"/>
    <property type="evidence" value="ECO:0007669"/>
    <property type="project" value="UniProtKB-EC"/>
</dbReference>
<evidence type="ECO:0000256" key="8">
    <source>
        <dbReference type="ARBA" id="ARBA00022832"/>
    </source>
</evidence>
<dbReference type="Proteomes" id="UP000242715">
    <property type="component" value="Unassembled WGS sequence"/>
</dbReference>
<dbReference type="PRINTS" id="PR00468">
    <property type="entry name" value="PLTLPOXGNASE"/>
</dbReference>
<evidence type="ECO:0000256" key="9">
    <source>
        <dbReference type="ARBA" id="ARBA00022964"/>
    </source>
</evidence>
<dbReference type="OrthoDB" id="407298at2759"/>
<comment type="cofactor">
    <cofactor evidence="1 17">
        <name>Fe cation</name>
        <dbReference type="ChEBI" id="CHEBI:24875"/>
    </cofactor>
</comment>
<dbReference type="InterPro" id="IPR036392">
    <property type="entry name" value="PLAT/LH2_dom_sf"/>
</dbReference>
<dbReference type="EC" id="1.13.11.-" evidence="18"/>
<dbReference type="GO" id="GO:0006633">
    <property type="term" value="P:fatty acid biosynthetic process"/>
    <property type="evidence" value="ECO:0007669"/>
    <property type="project" value="UniProtKB-KW"/>
</dbReference>
<keyword evidence="10 17" id="KW-0560">Oxidoreductase</keyword>
<evidence type="ECO:0000259" key="21">
    <source>
        <dbReference type="PROSITE" id="PS51393"/>
    </source>
</evidence>
<comment type="similarity">
    <text evidence="3 17">Belongs to the lipoxygenase family.</text>
</comment>
<keyword evidence="4" id="KW-0963">Cytoplasm</keyword>
<dbReference type="AlphaFoldDB" id="A0A2Z6P6F5"/>
<keyword evidence="6 17" id="KW-0479">Metal-binding</keyword>
<dbReference type="InterPro" id="IPR013819">
    <property type="entry name" value="LipOase_C"/>
</dbReference>
<evidence type="ECO:0000256" key="3">
    <source>
        <dbReference type="ARBA" id="ARBA00009419"/>
    </source>
</evidence>
<dbReference type="Gene3D" id="3.10.450.60">
    <property type="match status" value="1"/>
</dbReference>
<evidence type="ECO:0000256" key="19">
    <source>
        <dbReference type="SAM" id="MobiDB-lite"/>
    </source>
</evidence>
<keyword evidence="13 18" id="KW-0275">Fatty acid biosynthesis</keyword>
<dbReference type="GO" id="GO:0005737">
    <property type="term" value="C:cytoplasm"/>
    <property type="evidence" value="ECO:0007669"/>
    <property type="project" value="UniProtKB-SubCell"/>
</dbReference>
<keyword evidence="5 18" id="KW-0444">Lipid biosynthesis</keyword>
<protein>
    <recommendedName>
        <fullName evidence="18">Lipoxygenase</fullName>
        <ecNumber evidence="18">1.13.11.-</ecNumber>
    </recommendedName>
</protein>
<evidence type="ECO:0000256" key="17">
    <source>
        <dbReference type="RuleBase" id="RU003974"/>
    </source>
</evidence>
<dbReference type="PRINTS" id="PR00087">
    <property type="entry name" value="LIPOXYGENASE"/>
</dbReference>
<dbReference type="InterPro" id="IPR000907">
    <property type="entry name" value="LipOase"/>
</dbReference>